<proteinExistence type="predicted"/>
<dbReference type="EMBL" id="BPLR01013295">
    <property type="protein sequence ID" value="GIY60221.1"/>
    <property type="molecule type" value="Genomic_DNA"/>
</dbReference>
<sequence>MSVNILTIICLVKFLSCIFFTIAWYTYRPPDTAPSYVREASVCEPHKQSICKGVSKPEEACLGIRFAPYQNEAFTSCDAHVSSVL</sequence>
<comment type="caution">
    <text evidence="2">The sequence shown here is derived from an EMBL/GenBank/DDBJ whole genome shotgun (WGS) entry which is preliminary data.</text>
</comment>
<evidence type="ECO:0000256" key="1">
    <source>
        <dbReference type="SAM" id="Phobius"/>
    </source>
</evidence>
<gene>
    <name evidence="2" type="primary">Slco4a1_3</name>
    <name evidence="2" type="ORF">CEXT_400661</name>
</gene>
<keyword evidence="3" id="KW-1185">Reference proteome</keyword>
<keyword evidence="1" id="KW-0812">Transmembrane</keyword>
<protein>
    <submittedName>
        <fullName evidence="2">Solute carrier organic anion transporter family member 4A1</fullName>
    </submittedName>
</protein>
<keyword evidence="1" id="KW-0472">Membrane</keyword>
<accession>A0AAV4UQQ7</accession>
<name>A0AAV4UQQ7_CAEEX</name>
<dbReference type="AlphaFoldDB" id="A0AAV4UQQ7"/>
<keyword evidence="1" id="KW-1133">Transmembrane helix</keyword>
<reference evidence="2 3" key="1">
    <citation type="submission" date="2021-06" db="EMBL/GenBank/DDBJ databases">
        <title>Caerostris extrusa draft genome.</title>
        <authorList>
            <person name="Kono N."/>
            <person name="Arakawa K."/>
        </authorList>
    </citation>
    <scope>NUCLEOTIDE SEQUENCE [LARGE SCALE GENOMIC DNA]</scope>
</reference>
<evidence type="ECO:0000313" key="3">
    <source>
        <dbReference type="Proteomes" id="UP001054945"/>
    </source>
</evidence>
<dbReference type="Proteomes" id="UP001054945">
    <property type="component" value="Unassembled WGS sequence"/>
</dbReference>
<evidence type="ECO:0000313" key="2">
    <source>
        <dbReference type="EMBL" id="GIY60221.1"/>
    </source>
</evidence>
<feature type="transmembrane region" description="Helical" evidence="1">
    <location>
        <begin position="6"/>
        <end position="27"/>
    </location>
</feature>
<organism evidence="2 3">
    <name type="scientific">Caerostris extrusa</name>
    <name type="common">Bark spider</name>
    <name type="synonym">Caerostris bankana</name>
    <dbReference type="NCBI Taxonomy" id="172846"/>
    <lineage>
        <taxon>Eukaryota</taxon>
        <taxon>Metazoa</taxon>
        <taxon>Ecdysozoa</taxon>
        <taxon>Arthropoda</taxon>
        <taxon>Chelicerata</taxon>
        <taxon>Arachnida</taxon>
        <taxon>Araneae</taxon>
        <taxon>Araneomorphae</taxon>
        <taxon>Entelegynae</taxon>
        <taxon>Araneoidea</taxon>
        <taxon>Araneidae</taxon>
        <taxon>Caerostris</taxon>
    </lineage>
</organism>